<organism evidence="2">
    <name type="scientific">Lichtheimia ramosa</name>
    <dbReference type="NCBI Taxonomy" id="688394"/>
    <lineage>
        <taxon>Eukaryota</taxon>
        <taxon>Fungi</taxon>
        <taxon>Fungi incertae sedis</taxon>
        <taxon>Mucoromycota</taxon>
        <taxon>Mucoromycotina</taxon>
        <taxon>Mucoromycetes</taxon>
        <taxon>Mucorales</taxon>
        <taxon>Lichtheimiaceae</taxon>
        <taxon>Lichtheimia</taxon>
    </lineage>
</organism>
<feature type="region of interest" description="Disordered" evidence="1">
    <location>
        <begin position="1"/>
        <end position="46"/>
    </location>
</feature>
<reference evidence="2" key="1">
    <citation type="journal article" date="2014" name="Genome Announc.">
        <title>De novo whole-genome sequence and genome annotation of Lichtheimia ramosa.</title>
        <authorList>
            <person name="Linde J."/>
            <person name="Schwartze V."/>
            <person name="Binder U."/>
            <person name="Lass-Florl C."/>
            <person name="Voigt K."/>
            <person name="Horn F."/>
        </authorList>
    </citation>
    <scope>NUCLEOTIDE SEQUENCE</scope>
    <source>
        <strain evidence="2">JMRC FSU:6197</strain>
    </source>
</reference>
<name>A0A077X2H5_9FUNG</name>
<gene>
    <name evidence="2" type="ORF">LRAMOSA05863</name>
</gene>
<dbReference type="AlphaFoldDB" id="A0A077X2H5"/>
<sequence>MPTTRESQGVPGTSGQQQESTVRKQQHIAMRRGSSNTTTTTLPSPSRHYIQFFPMDNDHDVSLYRGRHHHQQRYTFYYEPYQSTQRRHRQQQQRHSSKSSSPLFPSLPSSSSASPTSSFCPNDEPLIFHSDVMDDTAIFDDFNQLAADQDTFIPSSPSTTVIDDDFVLFP</sequence>
<feature type="region of interest" description="Disordered" evidence="1">
    <location>
        <begin position="74"/>
        <end position="118"/>
    </location>
</feature>
<feature type="compositionally biased region" description="Basic residues" evidence="1">
    <location>
        <begin position="85"/>
        <end position="97"/>
    </location>
</feature>
<evidence type="ECO:0000313" key="2">
    <source>
        <dbReference type="EMBL" id="CDS13689.1"/>
    </source>
</evidence>
<feature type="compositionally biased region" description="Polar residues" evidence="1">
    <location>
        <begin position="1"/>
        <end position="20"/>
    </location>
</feature>
<accession>A0A077X2H5</accession>
<dbReference type="OrthoDB" id="2286568at2759"/>
<evidence type="ECO:0000256" key="1">
    <source>
        <dbReference type="SAM" id="MobiDB-lite"/>
    </source>
</evidence>
<feature type="compositionally biased region" description="Low complexity" evidence="1">
    <location>
        <begin position="98"/>
        <end position="118"/>
    </location>
</feature>
<protein>
    <submittedName>
        <fullName evidence="2">Uncharacterized protein</fullName>
    </submittedName>
</protein>
<proteinExistence type="predicted"/>
<dbReference type="EMBL" id="LK023385">
    <property type="protein sequence ID" value="CDS13689.1"/>
    <property type="molecule type" value="Genomic_DNA"/>
</dbReference>